<protein>
    <recommendedName>
        <fullName evidence="4">F-box domain-containing protein</fullName>
    </recommendedName>
</protein>
<name>A0A9P5T4U9_9AGAM</name>
<gene>
    <name evidence="2" type="ORF">DFH94DRAFT_695321</name>
</gene>
<sequence>MEAEDEHHQDACQDTEWSPNSPINHIPDEVLLEIFDTYRRVINSCDHQWRKKHVWIILTHVCRKWRAIMFASASRLDLAITVGPEKPDNIETILSSPLQLPILIDYMWMYEEITDSALWRMGAALRYHDRVREIAFEGGSANFEKFFEATNCPFPILESLVFGFRRSDEAEIPDTFLRGPDQSVLRLRRLNLYGVSLTSISGFLLSATALTNLSLSIDTAFSSSTETSLLACLQGMPSLGHLELDILSTPLDFASRPTPKDIVPLSKLTYFLYIGSSIFLDALVAGLSAPSLRDVNINYYLATVWPPFVHLSRFISEMEGRYHAVHASFQGSGFHLSLLTQSECLSPCDPRFRLDSVSNCSPELIMQMSGELSPMLTTVEELRVTFDKIAVHVWVDNIPWRRFLQQFPNLKALQHEEPADDLTFLPSLEEIVFGKNPLSIDESQRGPQLAAFQRFVSARQQAGRPVKLFFGPSVDLSWMNPMWFFQIRLASAFRAVAHPGEYRVTGSRIEHCW</sequence>
<dbReference type="InterPro" id="IPR032675">
    <property type="entry name" value="LRR_dom_sf"/>
</dbReference>
<comment type="caution">
    <text evidence="2">The sequence shown here is derived from an EMBL/GenBank/DDBJ whole genome shotgun (WGS) entry which is preliminary data.</text>
</comment>
<evidence type="ECO:0000256" key="1">
    <source>
        <dbReference type="SAM" id="MobiDB-lite"/>
    </source>
</evidence>
<reference evidence="2" key="2">
    <citation type="journal article" date="2020" name="Nat. Commun.">
        <title>Large-scale genome sequencing of mycorrhizal fungi provides insights into the early evolution of symbiotic traits.</title>
        <authorList>
            <person name="Miyauchi S."/>
            <person name="Kiss E."/>
            <person name="Kuo A."/>
            <person name="Drula E."/>
            <person name="Kohler A."/>
            <person name="Sanchez-Garcia M."/>
            <person name="Morin E."/>
            <person name="Andreopoulos B."/>
            <person name="Barry K.W."/>
            <person name="Bonito G."/>
            <person name="Buee M."/>
            <person name="Carver A."/>
            <person name="Chen C."/>
            <person name="Cichocki N."/>
            <person name="Clum A."/>
            <person name="Culley D."/>
            <person name="Crous P.W."/>
            <person name="Fauchery L."/>
            <person name="Girlanda M."/>
            <person name="Hayes R.D."/>
            <person name="Keri Z."/>
            <person name="LaButti K."/>
            <person name="Lipzen A."/>
            <person name="Lombard V."/>
            <person name="Magnuson J."/>
            <person name="Maillard F."/>
            <person name="Murat C."/>
            <person name="Nolan M."/>
            <person name="Ohm R.A."/>
            <person name="Pangilinan J."/>
            <person name="Pereira M.F."/>
            <person name="Perotto S."/>
            <person name="Peter M."/>
            <person name="Pfister S."/>
            <person name="Riley R."/>
            <person name="Sitrit Y."/>
            <person name="Stielow J.B."/>
            <person name="Szollosi G."/>
            <person name="Zifcakova L."/>
            <person name="Stursova M."/>
            <person name="Spatafora J.W."/>
            <person name="Tedersoo L."/>
            <person name="Vaario L.M."/>
            <person name="Yamada A."/>
            <person name="Yan M."/>
            <person name="Wang P."/>
            <person name="Xu J."/>
            <person name="Bruns T."/>
            <person name="Baldrian P."/>
            <person name="Vilgalys R."/>
            <person name="Dunand C."/>
            <person name="Henrissat B."/>
            <person name="Grigoriev I.V."/>
            <person name="Hibbett D."/>
            <person name="Nagy L.G."/>
            <person name="Martin F.M."/>
        </authorList>
    </citation>
    <scope>NUCLEOTIDE SEQUENCE</scope>
    <source>
        <strain evidence="2">Prilba</strain>
    </source>
</reference>
<dbReference type="EMBL" id="WHVB01000016">
    <property type="protein sequence ID" value="KAF8475322.1"/>
    <property type="molecule type" value="Genomic_DNA"/>
</dbReference>
<evidence type="ECO:0000313" key="2">
    <source>
        <dbReference type="EMBL" id="KAF8475322.1"/>
    </source>
</evidence>
<dbReference type="OrthoDB" id="3219396at2759"/>
<reference evidence="2" key="1">
    <citation type="submission" date="2019-10" db="EMBL/GenBank/DDBJ databases">
        <authorList>
            <consortium name="DOE Joint Genome Institute"/>
            <person name="Kuo A."/>
            <person name="Miyauchi S."/>
            <person name="Kiss E."/>
            <person name="Drula E."/>
            <person name="Kohler A."/>
            <person name="Sanchez-Garcia M."/>
            <person name="Andreopoulos B."/>
            <person name="Barry K.W."/>
            <person name="Bonito G."/>
            <person name="Buee M."/>
            <person name="Carver A."/>
            <person name="Chen C."/>
            <person name="Cichocki N."/>
            <person name="Clum A."/>
            <person name="Culley D."/>
            <person name="Crous P.W."/>
            <person name="Fauchery L."/>
            <person name="Girlanda M."/>
            <person name="Hayes R."/>
            <person name="Keri Z."/>
            <person name="LaButti K."/>
            <person name="Lipzen A."/>
            <person name="Lombard V."/>
            <person name="Magnuson J."/>
            <person name="Maillard F."/>
            <person name="Morin E."/>
            <person name="Murat C."/>
            <person name="Nolan M."/>
            <person name="Ohm R."/>
            <person name="Pangilinan J."/>
            <person name="Pereira M."/>
            <person name="Perotto S."/>
            <person name="Peter M."/>
            <person name="Riley R."/>
            <person name="Sitrit Y."/>
            <person name="Stielow B."/>
            <person name="Szollosi G."/>
            <person name="Zifcakova L."/>
            <person name="Stursova M."/>
            <person name="Spatafora J.W."/>
            <person name="Tedersoo L."/>
            <person name="Vaario L.-M."/>
            <person name="Yamada A."/>
            <person name="Yan M."/>
            <person name="Wang P."/>
            <person name="Xu J."/>
            <person name="Bruns T."/>
            <person name="Baldrian P."/>
            <person name="Vilgalys R."/>
            <person name="Henrissat B."/>
            <person name="Grigoriev I.V."/>
            <person name="Hibbett D."/>
            <person name="Nagy L.G."/>
            <person name="Martin F.M."/>
        </authorList>
    </citation>
    <scope>NUCLEOTIDE SEQUENCE</scope>
    <source>
        <strain evidence="2">Prilba</strain>
    </source>
</reference>
<feature type="region of interest" description="Disordered" evidence="1">
    <location>
        <begin position="1"/>
        <end position="21"/>
    </location>
</feature>
<dbReference type="Proteomes" id="UP000759537">
    <property type="component" value="Unassembled WGS sequence"/>
</dbReference>
<evidence type="ECO:0000313" key="3">
    <source>
        <dbReference type="Proteomes" id="UP000759537"/>
    </source>
</evidence>
<proteinExistence type="predicted"/>
<dbReference type="SUPFAM" id="SSF52058">
    <property type="entry name" value="L domain-like"/>
    <property type="match status" value="1"/>
</dbReference>
<feature type="compositionally biased region" description="Basic and acidic residues" evidence="1">
    <location>
        <begin position="1"/>
        <end position="11"/>
    </location>
</feature>
<dbReference type="AlphaFoldDB" id="A0A9P5T4U9"/>
<organism evidence="2 3">
    <name type="scientific">Russula ochroleuca</name>
    <dbReference type="NCBI Taxonomy" id="152965"/>
    <lineage>
        <taxon>Eukaryota</taxon>
        <taxon>Fungi</taxon>
        <taxon>Dikarya</taxon>
        <taxon>Basidiomycota</taxon>
        <taxon>Agaricomycotina</taxon>
        <taxon>Agaricomycetes</taxon>
        <taxon>Russulales</taxon>
        <taxon>Russulaceae</taxon>
        <taxon>Russula</taxon>
    </lineage>
</organism>
<keyword evidence="3" id="KW-1185">Reference proteome</keyword>
<dbReference type="Gene3D" id="3.80.10.10">
    <property type="entry name" value="Ribonuclease Inhibitor"/>
    <property type="match status" value="1"/>
</dbReference>
<accession>A0A9P5T4U9</accession>
<evidence type="ECO:0008006" key="4">
    <source>
        <dbReference type="Google" id="ProtNLM"/>
    </source>
</evidence>